<dbReference type="InterPro" id="IPR051681">
    <property type="entry name" value="Ser/Thr_Kinases-Pseudokinases"/>
</dbReference>
<dbReference type="Gene3D" id="1.10.510.10">
    <property type="entry name" value="Transferase(Phosphotransferase) domain 1"/>
    <property type="match status" value="1"/>
</dbReference>
<dbReference type="Pfam" id="PF07714">
    <property type="entry name" value="PK_Tyr_Ser-Thr"/>
    <property type="match status" value="1"/>
</dbReference>
<gene>
    <name evidence="2" type="ORF">DM860_018289</name>
    <name evidence="3" type="ORF">DM860_018295</name>
</gene>
<dbReference type="InterPro" id="IPR001245">
    <property type="entry name" value="Ser-Thr/Tyr_kinase_cat_dom"/>
</dbReference>
<dbReference type="EMBL" id="NQVE01000211">
    <property type="protein sequence ID" value="RAL38243.1"/>
    <property type="molecule type" value="Genomic_DNA"/>
</dbReference>
<proteinExistence type="predicted"/>
<dbReference type="EMBL" id="NQVE01000211">
    <property type="protein sequence ID" value="RAL38237.1"/>
    <property type="molecule type" value="Genomic_DNA"/>
</dbReference>
<evidence type="ECO:0000313" key="4">
    <source>
        <dbReference type="Proteomes" id="UP000249390"/>
    </source>
</evidence>
<feature type="domain" description="Serine-threonine/tyrosine-protein kinase catalytic" evidence="1">
    <location>
        <begin position="1"/>
        <end position="65"/>
    </location>
</feature>
<evidence type="ECO:0000259" key="1">
    <source>
        <dbReference type="Pfam" id="PF07714"/>
    </source>
</evidence>
<dbReference type="Proteomes" id="UP000249390">
    <property type="component" value="Unassembled WGS sequence"/>
</dbReference>
<protein>
    <recommendedName>
        <fullName evidence="1">Serine-threonine/tyrosine-protein kinase catalytic domain-containing protein</fullName>
    </recommendedName>
</protein>
<reference evidence="3 4" key="1">
    <citation type="submission" date="2018-06" db="EMBL/GenBank/DDBJ databases">
        <title>The Genome of Cuscuta australis (Dodder) Provides Insight into the Evolution of Plant Parasitism.</title>
        <authorList>
            <person name="Liu H."/>
        </authorList>
    </citation>
    <scope>NUCLEOTIDE SEQUENCE [LARGE SCALE GENOMIC DNA]</scope>
    <source>
        <strain evidence="4">cv. Yunnan</strain>
        <strain evidence="3">Yunnan</strain>
        <tissue evidence="3">Vines</tissue>
    </source>
</reference>
<dbReference type="GO" id="GO:0004674">
    <property type="term" value="F:protein serine/threonine kinase activity"/>
    <property type="evidence" value="ECO:0007669"/>
    <property type="project" value="TreeGrafter"/>
</dbReference>
<evidence type="ECO:0000313" key="3">
    <source>
        <dbReference type="EMBL" id="RAL38243.1"/>
    </source>
</evidence>
<dbReference type="AlphaFoldDB" id="A0A328D2Y2"/>
<accession>A0A328D2Y2</accession>
<name>A0A328D2Y2_9ASTE</name>
<dbReference type="InterPro" id="IPR011009">
    <property type="entry name" value="Kinase-like_dom_sf"/>
</dbReference>
<comment type="caution">
    <text evidence="3">The sequence shown here is derived from an EMBL/GenBank/DDBJ whole genome shotgun (WGS) entry which is preliminary data.</text>
</comment>
<dbReference type="SUPFAM" id="SSF56112">
    <property type="entry name" value="Protein kinase-like (PK-like)"/>
    <property type="match status" value="1"/>
</dbReference>
<sequence>MWELITGEEPYADLHYGAIIGGIVNNTLQPCVPESCDADWKALMERCWSAEPSERPTFTEVAKDLRAIAAKFPAKAAAQQPRTS</sequence>
<evidence type="ECO:0000313" key="2">
    <source>
        <dbReference type="EMBL" id="RAL38237.1"/>
    </source>
</evidence>
<organism evidence="3 4">
    <name type="scientific">Cuscuta australis</name>
    <dbReference type="NCBI Taxonomy" id="267555"/>
    <lineage>
        <taxon>Eukaryota</taxon>
        <taxon>Viridiplantae</taxon>
        <taxon>Streptophyta</taxon>
        <taxon>Embryophyta</taxon>
        <taxon>Tracheophyta</taxon>
        <taxon>Spermatophyta</taxon>
        <taxon>Magnoliopsida</taxon>
        <taxon>eudicotyledons</taxon>
        <taxon>Gunneridae</taxon>
        <taxon>Pentapetalae</taxon>
        <taxon>asterids</taxon>
        <taxon>lamiids</taxon>
        <taxon>Solanales</taxon>
        <taxon>Convolvulaceae</taxon>
        <taxon>Cuscuteae</taxon>
        <taxon>Cuscuta</taxon>
        <taxon>Cuscuta subgen. Grammica</taxon>
        <taxon>Cuscuta sect. Cleistogrammica</taxon>
    </lineage>
</organism>
<dbReference type="PANTHER" id="PTHR44329:SF25">
    <property type="entry name" value="PROTEIN KINASE DOMAIN-CONTAINING PROTEIN"/>
    <property type="match status" value="1"/>
</dbReference>
<dbReference type="PANTHER" id="PTHR44329">
    <property type="entry name" value="SERINE/THREONINE-PROTEIN KINASE TNNI3K-RELATED"/>
    <property type="match status" value="1"/>
</dbReference>
<keyword evidence="4" id="KW-1185">Reference proteome</keyword>